<name>A0A2A6CMA0_PRIPA</name>
<feature type="compositionally biased region" description="Basic and acidic residues" evidence="1">
    <location>
        <begin position="60"/>
        <end position="75"/>
    </location>
</feature>
<gene>
    <name evidence="2" type="primary">WBGene00284013</name>
</gene>
<dbReference type="EnsemblMetazoa" id="PPA45644.1">
    <property type="protein sequence ID" value="PPA45644.1"/>
    <property type="gene ID" value="WBGene00284013"/>
</dbReference>
<dbReference type="Proteomes" id="UP000005239">
    <property type="component" value="Unassembled WGS sequence"/>
</dbReference>
<feature type="region of interest" description="Disordered" evidence="1">
    <location>
        <begin position="1"/>
        <end position="97"/>
    </location>
</feature>
<organism evidence="2 3">
    <name type="scientific">Pristionchus pacificus</name>
    <name type="common">Parasitic nematode worm</name>
    <dbReference type="NCBI Taxonomy" id="54126"/>
    <lineage>
        <taxon>Eukaryota</taxon>
        <taxon>Metazoa</taxon>
        <taxon>Ecdysozoa</taxon>
        <taxon>Nematoda</taxon>
        <taxon>Chromadorea</taxon>
        <taxon>Rhabditida</taxon>
        <taxon>Rhabditina</taxon>
        <taxon>Diplogasteromorpha</taxon>
        <taxon>Diplogasteroidea</taxon>
        <taxon>Neodiplogasteridae</taxon>
        <taxon>Pristionchus</taxon>
    </lineage>
</organism>
<accession>A0A8R1V6B7</accession>
<feature type="compositionally biased region" description="Basic and acidic residues" evidence="1">
    <location>
        <begin position="20"/>
        <end position="29"/>
    </location>
</feature>
<evidence type="ECO:0000313" key="3">
    <source>
        <dbReference type="Proteomes" id="UP000005239"/>
    </source>
</evidence>
<reference evidence="2" key="2">
    <citation type="submission" date="2022-06" db="UniProtKB">
        <authorList>
            <consortium name="EnsemblMetazoa"/>
        </authorList>
    </citation>
    <scope>IDENTIFICATION</scope>
    <source>
        <strain evidence="2">PS312</strain>
    </source>
</reference>
<dbReference type="AlphaFoldDB" id="A0A2A6CMA0"/>
<evidence type="ECO:0000313" key="2">
    <source>
        <dbReference type="EnsemblMetazoa" id="PPA45644.1"/>
    </source>
</evidence>
<feature type="compositionally biased region" description="Polar residues" evidence="1">
    <location>
        <begin position="30"/>
        <end position="45"/>
    </location>
</feature>
<accession>A0A2A6CMA0</accession>
<proteinExistence type="predicted"/>
<reference evidence="3" key="1">
    <citation type="journal article" date="2008" name="Nat. Genet.">
        <title>The Pristionchus pacificus genome provides a unique perspective on nematode lifestyle and parasitism.</title>
        <authorList>
            <person name="Dieterich C."/>
            <person name="Clifton S.W."/>
            <person name="Schuster L.N."/>
            <person name="Chinwalla A."/>
            <person name="Delehaunty K."/>
            <person name="Dinkelacker I."/>
            <person name="Fulton L."/>
            <person name="Fulton R."/>
            <person name="Godfrey J."/>
            <person name="Minx P."/>
            <person name="Mitreva M."/>
            <person name="Roeseler W."/>
            <person name="Tian H."/>
            <person name="Witte H."/>
            <person name="Yang S.P."/>
            <person name="Wilson R.K."/>
            <person name="Sommer R.J."/>
        </authorList>
    </citation>
    <scope>NUCLEOTIDE SEQUENCE [LARGE SCALE GENOMIC DNA]</scope>
    <source>
        <strain evidence="3">PS312</strain>
    </source>
</reference>
<evidence type="ECO:0000256" key="1">
    <source>
        <dbReference type="SAM" id="MobiDB-lite"/>
    </source>
</evidence>
<keyword evidence="3" id="KW-1185">Reference proteome</keyword>
<protein>
    <submittedName>
        <fullName evidence="2">Uncharacterized protein</fullName>
    </submittedName>
</protein>
<sequence>MKDYSPNRGRSRSSAVAEHASIRRKEGQDKSYNIESITVITSRSDASPDHRPPTLSNQDPPHEKDDDHRSRGKEDENGEGDGEAIVGDVTMPYNAIQ</sequence>